<comment type="function">
    <text evidence="2">mRNA-binding protein involved in proper cytoplasmic distribution of mitochondria.</text>
</comment>
<dbReference type="PROSITE" id="PS51823">
    <property type="entry name" value="CLU"/>
    <property type="match status" value="1"/>
</dbReference>
<dbReference type="Gene3D" id="1.25.40.10">
    <property type="entry name" value="Tetratricopeptide repeat domain"/>
    <property type="match status" value="2"/>
</dbReference>
<dbReference type="InterPro" id="IPR033646">
    <property type="entry name" value="CLU-central"/>
</dbReference>
<dbReference type="Pfam" id="PF15044">
    <property type="entry name" value="CLU_N"/>
    <property type="match status" value="1"/>
</dbReference>
<keyword evidence="1 2" id="KW-0963">Cytoplasm</keyword>
<comment type="similarity">
    <text evidence="2">Belongs to the CLU family.</text>
</comment>
<name>A0ABP0ZJU0_9ASCO</name>
<dbReference type="SUPFAM" id="SSF48452">
    <property type="entry name" value="TPR-like"/>
    <property type="match status" value="2"/>
</dbReference>
<dbReference type="InterPro" id="IPR023231">
    <property type="entry name" value="GSKIP_dom_sf"/>
</dbReference>
<dbReference type="PANTHER" id="PTHR12601">
    <property type="entry name" value="EUKARYOTIC TRANSLATION INITIATION FACTOR 3 SUBUNIT EIF-3"/>
    <property type="match status" value="1"/>
</dbReference>
<dbReference type="InterPro" id="IPR019734">
    <property type="entry name" value="TPR_rpt"/>
</dbReference>
<comment type="subcellular location">
    <subcellularLocation>
        <location evidence="2">Cytoplasm</location>
    </subcellularLocation>
</comment>
<dbReference type="InterPro" id="IPR027523">
    <property type="entry name" value="CLU_prot"/>
</dbReference>
<feature type="compositionally biased region" description="Basic and acidic residues" evidence="3">
    <location>
        <begin position="767"/>
        <end position="812"/>
    </location>
</feature>
<dbReference type="Proteomes" id="UP001497383">
    <property type="component" value="Chromosome 3"/>
</dbReference>
<dbReference type="Gene3D" id="3.30.2280.10">
    <property type="entry name" value="Hypothetical protein (hspc210)"/>
    <property type="match status" value="1"/>
</dbReference>
<dbReference type="CDD" id="cd15466">
    <property type="entry name" value="CLU-central"/>
    <property type="match status" value="1"/>
</dbReference>
<feature type="compositionally biased region" description="Polar residues" evidence="3">
    <location>
        <begin position="1280"/>
        <end position="1295"/>
    </location>
</feature>
<accession>A0ABP0ZJU0</accession>
<evidence type="ECO:0000256" key="2">
    <source>
        <dbReference type="HAMAP-Rule" id="MF_03013"/>
    </source>
</evidence>
<keyword evidence="6" id="KW-1185">Reference proteome</keyword>
<feature type="region of interest" description="Disordered" evidence="3">
    <location>
        <begin position="767"/>
        <end position="824"/>
    </location>
</feature>
<dbReference type="SUPFAM" id="SSF103107">
    <property type="entry name" value="Hypothetical protein c14orf129, hspc210"/>
    <property type="match status" value="1"/>
</dbReference>
<organism evidence="5 6">
    <name type="scientific">Lodderomyces beijingensis</name>
    <dbReference type="NCBI Taxonomy" id="1775926"/>
    <lineage>
        <taxon>Eukaryota</taxon>
        <taxon>Fungi</taxon>
        <taxon>Dikarya</taxon>
        <taxon>Ascomycota</taxon>
        <taxon>Saccharomycotina</taxon>
        <taxon>Pichiomycetes</taxon>
        <taxon>Debaryomycetaceae</taxon>
        <taxon>Candida/Lodderomyces clade</taxon>
        <taxon>Lodderomyces</taxon>
    </lineage>
</organism>
<gene>
    <name evidence="2" type="primary">CLU1</name>
    <name evidence="2" type="synonym">TIF31</name>
    <name evidence="5" type="ORF">LODBEIA_P26370</name>
</gene>
<dbReference type="InterPro" id="IPR011990">
    <property type="entry name" value="TPR-like_helical_dom_sf"/>
</dbReference>
<feature type="domain" description="Clu" evidence="4">
    <location>
        <begin position="343"/>
        <end position="596"/>
    </location>
</feature>
<dbReference type="RefSeq" id="XP_066829575.1">
    <property type="nucleotide sequence ID" value="XM_066972658.1"/>
</dbReference>
<dbReference type="SMART" id="SM00028">
    <property type="entry name" value="TPR"/>
    <property type="match status" value="3"/>
</dbReference>
<dbReference type="InterPro" id="IPR028275">
    <property type="entry name" value="CLU_N"/>
</dbReference>
<evidence type="ECO:0000256" key="1">
    <source>
        <dbReference type="ARBA" id="ARBA00022490"/>
    </source>
</evidence>
<dbReference type="Pfam" id="PF12807">
    <property type="entry name" value="eIF3_p135"/>
    <property type="match status" value="1"/>
</dbReference>
<proteinExistence type="inferred from homology"/>
<protein>
    <recommendedName>
        <fullName evidence="2">Clustered mitochondria protein homolog</fullName>
    </recommendedName>
    <alternativeName>
        <fullName evidence="2">Protein TIF31 homolog</fullName>
    </alternativeName>
</protein>
<dbReference type="PANTHER" id="PTHR12601:SF6">
    <property type="entry name" value="CLUSTERED MITOCHONDRIA PROTEIN HOMOLOG"/>
    <property type="match status" value="1"/>
</dbReference>
<dbReference type="EMBL" id="OZ022407">
    <property type="protein sequence ID" value="CAK9438413.1"/>
    <property type="molecule type" value="Genomic_DNA"/>
</dbReference>
<dbReference type="HAMAP" id="MF_03013">
    <property type="entry name" value="CLU"/>
    <property type="match status" value="1"/>
</dbReference>
<reference evidence="5 6" key="1">
    <citation type="submission" date="2024-03" db="EMBL/GenBank/DDBJ databases">
        <authorList>
            <person name="Brejova B."/>
        </authorList>
    </citation>
    <scope>NUCLEOTIDE SEQUENCE [LARGE SCALE GENOMIC DNA]</scope>
    <source>
        <strain evidence="5 6">CBS 14171</strain>
    </source>
</reference>
<dbReference type="Pfam" id="PF13424">
    <property type="entry name" value="TPR_12"/>
    <property type="match status" value="1"/>
</dbReference>
<dbReference type="Pfam" id="PF13374">
    <property type="entry name" value="TPR_10"/>
    <property type="match status" value="1"/>
</dbReference>
<evidence type="ECO:0000313" key="5">
    <source>
        <dbReference type="EMBL" id="CAK9438413.1"/>
    </source>
</evidence>
<comment type="subunit">
    <text evidence="2">May associate with the eukaryotic translation initiation factor 3 (eIF-3) complex.</text>
</comment>
<feature type="region of interest" description="Disordered" evidence="3">
    <location>
        <begin position="987"/>
        <end position="1008"/>
    </location>
</feature>
<evidence type="ECO:0000313" key="6">
    <source>
        <dbReference type="Proteomes" id="UP001497383"/>
    </source>
</evidence>
<sequence length="1341" mass="151046">MSSGEQAELEESVGQNLPKNLLLKVNLPSFVNAEAALEISSHYEETVTDLRQALAVVPKTRGLTCYDVFFKGHNLEKMGEMITFGQVIEELQLGEQTELCIEVCLKPYNLAAAYEQIIRFREIIGLHYIDKVAEDLGASAGVTKFNAIKLKPVRAPLDDDSENENRNENPVEELSKDELAQISEISNELELTCSPSGNFANATKYDNIHANVKVPIKSIAVSQWSPVPPFRRTKGDLLYLTIQTLENETFNITCHTSGFFVNRSSTINFNPSIKTNDKGKSFKHVLLYELVSMLSASFSKTIEENEVGLSESTEHPETYLLPHNSFLAYPWIINEKSLKNVADFSRSQLPSISYGVDGSDFIKEWNNDIQSMKELPNATFQERLFREKLIQKTLFEFTKSATETAVEIIKGNIVPMNPDEEDDKHIYLKNGVFYSAGTSTVDVFENSGGEEASRYVSSKDLSAIKLANRRELSGISTLVTCIVDFLGKRVVCQAPVPGILDSFAGEAGEDEEVQEKVKYGLSSDGQAILEDSLFEAPLKQIGEVFHLNPHKVKLSEDLESTGALVVSKDTKGLKGTDGRKYVIDLYRTTPRDIEFIEAHFKCGKEEEEEKNNNHNKSYPHGEALVRHEAVNEWWKRKVAVLFKAETEKLEKEGKLKDGEEKKSQIALPIDQVAFNPDAFSSDFESEQDRSEVREISKFIKEKLIPEYLEECQHSLAPFDGSQLTEQLHRQGINMRYLGHLAEAIQLRKADHQASVDKLVAENEELMQKAKEEEEREKEEMKEEMKKQKEKEEEQKENSSKDESANSEEKPVEENGGNEGDEGDEVQSKATYEMVVANFDTLHKLVIQEMVARSVKHLLRKSMASTPTYLAGHVVSHFMNCLFGGEIDKTPVANIDEFEDSLFLLPKDALQFSSLTHEQVLRNIQDEVYKRFRYSLPENWLTKVISLPQLFREIAIKFGIQWKSINYAFTKEEFAKIQAQEQEVEARTKAQQQSKSKKKSEVQTSTTTTTATTTRRSTIFIADDIINFVPIVKDSSYKPSIVDEIFANARAQVLSGDKEIGLAMLAELITIYESIFGKVNAETAKFYSLIAKVYQDIGQFEEAAILGRKAVVLCERSLGFDSHETITAYMNLAYFEAGANSVVNSLRLYKHAVDLWSLTYGKDHPALINMLINASESLFVSKDFATALKFLKEALTLSTNLDGQLSEITGFIHFRIANVLVSADQVEQSKEHFEAAYNIFSKLMGPKDPMSVQAGKYVSNVAMYIEYNSVEKKKKKLLAQKSANGQSKKKNGSNANGLHEHKNGKQKKEKSPTSNPEIANKSVEEILKFIEGKETKKKRSKI</sequence>
<dbReference type="GeneID" id="92207833"/>
<dbReference type="InterPro" id="IPR025697">
    <property type="entry name" value="CLU_dom"/>
</dbReference>
<dbReference type="Pfam" id="PF13236">
    <property type="entry name" value="CLU"/>
    <property type="match status" value="1"/>
</dbReference>
<evidence type="ECO:0000256" key="3">
    <source>
        <dbReference type="SAM" id="MobiDB-lite"/>
    </source>
</evidence>
<evidence type="ECO:0000259" key="4">
    <source>
        <dbReference type="PROSITE" id="PS51823"/>
    </source>
</evidence>
<feature type="region of interest" description="Disordered" evidence="3">
    <location>
        <begin position="1279"/>
        <end position="1321"/>
    </location>
</feature>
<keyword evidence="2" id="KW-0694">RNA-binding</keyword>